<dbReference type="OrthoDB" id="10265862at2759"/>
<dbReference type="Proteomes" id="UP000319731">
    <property type="component" value="Unassembled WGS sequence"/>
</dbReference>
<evidence type="ECO:0000259" key="2">
    <source>
        <dbReference type="Pfam" id="PF25805"/>
    </source>
</evidence>
<protein>
    <recommendedName>
        <fullName evidence="2">IQ motif and ubiquitin-like domain-containing protein</fullName>
    </recommendedName>
</protein>
<evidence type="ECO:0000313" key="4">
    <source>
        <dbReference type="Proteomes" id="UP000319731"/>
    </source>
</evidence>
<dbReference type="AlphaFoldDB" id="A0A507BXV7"/>
<name>A0A507BXV7_9FUNG</name>
<sequence>MDDSEAAQTIESPTDRIEETPADSPANEEVEQAVHEVADSEPVQQTDSAVEAASDIVDGAVSGEDTQDLVASDDAVNEGDQQKQLQPSNQTEEERGEEIPAVIIESESGLPVMDSHGVVELPPAELKPMETQTDIAESPKEHTKPVPNITGWYRKQYHGGFRDTRTRVEYYHADAQTVTPQELRNQNAPVKAHRDTQTKFIKTRETQVMVECATQMTHRGVYVTVESDKIVEARPYVTADEHRDMIVQCVTKIQCFIRKCNAVRTVNRMKELREEEAQAKIAKEERRRKLEERKKQQDVESRLHPRTHKDFEKLLSGLEKWRLQEAERIANAGYSDKERIKALADLLDQEASLLQKIDRLKFVAAEGNYDRNVAKKLDAMAAPKVWSTRATHARQVLVETPTTVRASELRDLHRALCTSAATTSVDERLQVLLHVKYTVKEFDCALTRDIVDLIDREGDMVSRGRDAESLEGLRKRTSNMFLQFIQTPEFNPEAARFQKIDGNTKSTSADKSSSATQASIYQCRSCSRYLPSSDFRLSATLRSLNQCRTCANAADIATRKAADPAYAQLLAVLRTRERASNPDASKGVMDLLQEVDLRYLIDTIWTGKSAVSGVANVAQLMLVRWDKSQVLSPWNCILLTKSEAAGHEGLDAAPEEVYAEAFVERVRQRHVVGRRHFGQVVEMMNLI</sequence>
<reference evidence="3 4" key="1">
    <citation type="journal article" date="2019" name="Sci. Rep.">
        <title>Comparative genomics of chytrid fungi reveal insights into the obligate biotrophic and pathogenic lifestyle of Synchytrium endobioticum.</title>
        <authorList>
            <person name="van de Vossenberg B.T.L.H."/>
            <person name="Warris S."/>
            <person name="Nguyen H.D.T."/>
            <person name="van Gent-Pelzer M.P.E."/>
            <person name="Joly D.L."/>
            <person name="van de Geest H.C."/>
            <person name="Bonants P.J.M."/>
            <person name="Smith D.S."/>
            <person name="Levesque C.A."/>
            <person name="van der Lee T.A.J."/>
        </authorList>
    </citation>
    <scope>NUCLEOTIDE SEQUENCE [LARGE SCALE GENOMIC DNA]</scope>
    <source>
        <strain evidence="3 4">JEL517</strain>
    </source>
</reference>
<dbReference type="InterPro" id="IPR057887">
    <property type="entry name" value="IQUB_helical"/>
</dbReference>
<dbReference type="STRING" id="1806994.A0A507BXV7"/>
<feature type="region of interest" description="Disordered" evidence="1">
    <location>
        <begin position="1"/>
        <end position="96"/>
    </location>
</feature>
<accession>A0A507BXV7</accession>
<dbReference type="PANTHER" id="PTHR21074:SF0">
    <property type="entry name" value="IQ AND UBIQUITIN-LIKE DOMAIN-CONTAINING PROTEIN"/>
    <property type="match status" value="1"/>
</dbReference>
<dbReference type="GeneID" id="42005792"/>
<organism evidence="3 4">
    <name type="scientific">Synchytrium microbalum</name>
    <dbReference type="NCBI Taxonomy" id="1806994"/>
    <lineage>
        <taxon>Eukaryota</taxon>
        <taxon>Fungi</taxon>
        <taxon>Fungi incertae sedis</taxon>
        <taxon>Chytridiomycota</taxon>
        <taxon>Chytridiomycota incertae sedis</taxon>
        <taxon>Chytridiomycetes</taxon>
        <taxon>Synchytriales</taxon>
        <taxon>Synchytriaceae</taxon>
        <taxon>Synchytrium</taxon>
    </lineage>
</organism>
<dbReference type="Pfam" id="PF25805">
    <property type="entry name" value="IQUB"/>
    <property type="match status" value="1"/>
</dbReference>
<dbReference type="InterPro" id="IPR037695">
    <property type="entry name" value="IQUB"/>
</dbReference>
<evidence type="ECO:0000313" key="3">
    <source>
        <dbReference type="EMBL" id="TPX32262.1"/>
    </source>
</evidence>
<feature type="region of interest" description="Disordered" evidence="1">
    <location>
        <begin position="278"/>
        <end position="303"/>
    </location>
</feature>
<gene>
    <name evidence="3" type="ORF">SmJEL517_g04567</name>
</gene>
<feature type="compositionally biased region" description="Polar residues" evidence="1">
    <location>
        <begin position="1"/>
        <end position="12"/>
    </location>
</feature>
<evidence type="ECO:0000256" key="1">
    <source>
        <dbReference type="SAM" id="MobiDB-lite"/>
    </source>
</evidence>
<comment type="caution">
    <text evidence="3">The sequence shown here is derived from an EMBL/GenBank/DDBJ whole genome shotgun (WGS) entry which is preliminary data.</text>
</comment>
<feature type="domain" description="IQ motif and ubiquitin-like" evidence="2">
    <location>
        <begin position="368"/>
        <end position="506"/>
    </location>
</feature>
<proteinExistence type="predicted"/>
<dbReference type="PANTHER" id="PTHR21074">
    <property type="entry name" value="IQ AND UBIQUITIN-LIKE DOMAIN-CONTAINING PROTEIN"/>
    <property type="match status" value="1"/>
</dbReference>
<keyword evidence="4" id="KW-1185">Reference proteome</keyword>
<dbReference type="EMBL" id="QEAO01000032">
    <property type="protein sequence ID" value="TPX32262.1"/>
    <property type="molecule type" value="Genomic_DNA"/>
</dbReference>
<feature type="region of interest" description="Disordered" evidence="1">
    <location>
        <begin position="121"/>
        <end position="148"/>
    </location>
</feature>
<dbReference type="RefSeq" id="XP_031023505.1">
    <property type="nucleotide sequence ID" value="XM_031170495.1"/>
</dbReference>